<dbReference type="InterPro" id="IPR015943">
    <property type="entry name" value="WD40/YVTN_repeat-like_dom_sf"/>
</dbReference>
<dbReference type="SUPFAM" id="SSF51004">
    <property type="entry name" value="C-terminal (heme d1) domain of cytochrome cd1-nitrite reductase"/>
    <property type="match status" value="1"/>
</dbReference>
<evidence type="ECO:0000313" key="3">
    <source>
        <dbReference type="EMBL" id="KUM88480.1"/>
    </source>
</evidence>
<dbReference type="PANTHER" id="PTHR47197:SF3">
    <property type="entry name" value="DIHYDRO-HEME D1 DEHYDROGENASE"/>
    <property type="match status" value="1"/>
</dbReference>
<dbReference type="InterPro" id="IPR049052">
    <property type="entry name" value="nSTAND1"/>
</dbReference>
<dbReference type="Pfam" id="PF13365">
    <property type="entry name" value="Trypsin_2"/>
    <property type="match status" value="1"/>
</dbReference>
<evidence type="ECO:0000256" key="1">
    <source>
        <dbReference type="SAM" id="Phobius"/>
    </source>
</evidence>
<sequence>MTRNEPAAPSSLPAVPTGTNALETAVIQVRDRRGRPVGAGFLVGDELALTCAHVVNAALGTPPGSEPASDALIDVTFPLLHAPAEGAQADGPDGVPQLRARVERWVPPQPSGAGDVAVLRLSSAVLGSRPLLLAEEPDVWQHPARVFGFPDGRPGGVWHSAVLRARQANGWVQADLAGGGYRVSRGFSGSPVWDEQLGAVVGMMALAEEGEPPASYLIPTAGLLDAWPGLRRLALPPSPFRSLEPFGESDAALFHGRRAESEAVARMVTAERWTAIVGPSGSGKSSLAQAGVVPRLRSQGCSVVVLRPSSGSSPAAGLAAELRELLEPGPSGTDAIDQLLKLTEVLRGERGLADVVLAQVMKSRGNERLLVVVDQFEELLARGPDDVDELARILFGADLPDAVRVLTTLRADFLGAALAHPGLGPAFDGRRVYALGPMLGAQLREVVTLPVDAVPGVQYEPRLVERILDDTGAGPGALPLLGFALDRLWKEQQRQTPGRLTYEAYDKIGGVAGALHDHLAGVWAARIPESDEDAARRLFSQLVRVPVESATVTRRVAVRTELGEDAWRVAGRLAADRLLVVGRDPEGTDTVELIHEALITGWDKLATWVTEDRTFLVWRETLRQDRRRWEEGERSDDLLPTTAALTAAEPWLDERANELTAAEREYLERGRLHHRTRARRRRALRSGLAVLVVLAVLFGSLFAYAREQSREREALANSRALTQFSQDQADFDPVLSVKVALAAYQASPTQEARSQLLRQYLEYAYSTRVLSGLLGTVEQFQTSRDGNVVFARSTLGRATLFVHALHGTVRSEQFGVKQVVYAMVSADGSRAAYVTHGGEAGWFEVHPDAHSVIGPVHHLPGVKNLMEYTFETRSGFAMSADGRLVVVRTGKDLMWWDLDRGTVGGKVRMPADMEGTLWFGSDNRTLLAQTYRYRQGHGGNSLVALDMATGKSRTVVSDADELTVSGDRSAVVVCRNSLDSAASYRLWRISGPAPQGRVYHAPDYGSCHTEGVDGTGRHVVIGDDSNMMLVDLVRGKLTGEATQLDGVDTTARDLVSSGGKLYLAGHSDSLINYLDLSSVPDSTVVNQQRLTEDGSRSINVAGGGARLQIRRMESSGDGKSPLIADIPRPRPYWLPEGNYHIVLNRKRDLLADWDSEKTVSVREVATLRRTAHITVPKPPSASDFQCFFDRHGRLVTVSGTVAQQWDPRTGRQLARFDIKPIVDGSTRASRPTTWRVGDYPADNQVSVLVYGDPTVHVVDLTTGRTTATVKVSTDTTGVQFDPSGRYVGILRSGTILELWRRDPWHRELGPLRSIAEDDRKPFVTSFLDGKGHFVLAANSSVRVYEIGTRAPVESYDFGRVPSSSVLGAGGYVFRDLTPDGKTVIFQNSDNRGGSLRLDPARWQRGLCEAIGDQGFTADERAGLPVRIPSQPVCP</sequence>
<protein>
    <recommendedName>
        <fullName evidence="2">Novel STAND NTPase 1 domain-containing protein</fullName>
    </recommendedName>
</protein>
<dbReference type="SUPFAM" id="SSF52540">
    <property type="entry name" value="P-loop containing nucleoside triphosphate hydrolases"/>
    <property type="match status" value="1"/>
</dbReference>
<dbReference type="Gene3D" id="3.40.50.300">
    <property type="entry name" value="P-loop containing nucleotide triphosphate hydrolases"/>
    <property type="match status" value="1"/>
</dbReference>
<name>A0A101N8F3_9ACTN</name>
<keyword evidence="1" id="KW-0812">Transmembrane</keyword>
<dbReference type="SUPFAM" id="SSF50494">
    <property type="entry name" value="Trypsin-like serine proteases"/>
    <property type="match status" value="1"/>
</dbReference>
<dbReference type="Gene3D" id="2.130.10.10">
    <property type="entry name" value="YVTN repeat-like/Quinoprotein amine dehydrogenase"/>
    <property type="match status" value="1"/>
</dbReference>
<organism evidence="3 4">
    <name type="scientific">Streptomyces cellostaticus</name>
    <dbReference type="NCBI Taxonomy" id="67285"/>
    <lineage>
        <taxon>Bacteria</taxon>
        <taxon>Bacillati</taxon>
        <taxon>Actinomycetota</taxon>
        <taxon>Actinomycetes</taxon>
        <taxon>Kitasatosporales</taxon>
        <taxon>Streptomycetaceae</taxon>
        <taxon>Streptomyces</taxon>
    </lineage>
</organism>
<dbReference type="InterPro" id="IPR051200">
    <property type="entry name" value="Host-pathogen_enzymatic-act"/>
</dbReference>
<comment type="caution">
    <text evidence="3">The sequence shown here is derived from an EMBL/GenBank/DDBJ whole genome shotgun (WGS) entry which is preliminary data.</text>
</comment>
<gene>
    <name evidence="3" type="ORF">AQI88_39955</name>
</gene>
<dbReference type="Pfam" id="PF20703">
    <property type="entry name" value="nSTAND1"/>
    <property type="match status" value="1"/>
</dbReference>
<feature type="domain" description="Novel STAND NTPase 1" evidence="2">
    <location>
        <begin position="239"/>
        <end position="636"/>
    </location>
</feature>
<dbReference type="PANTHER" id="PTHR47197">
    <property type="entry name" value="PROTEIN NIRF"/>
    <property type="match status" value="1"/>
</dbReference>
<dbReference type="Proteomes" id="UP000054241">
    <property type="component" value="Unassembled WGS sequence"/>
</dbReference>
<dbReference type="InterPro" id="IPR011048">
    <property type="entry name" value="Haem_d1_sf"/>
</dbReference>
<proteinExistence type="predicted"/>
<keyword evidence="4" id="KW-1185">Reference proteome</keyword>
<keyword evidence="1" id="KW-1133">Transmembrane helix</keyword>
<dbReference type="EMBL" id="LMWL01000093">
    <property type="protein sequence ID" value="KUM88480.1"/>
    <property type="molecule type" value="Genomic_DNA"/>
</dbReference>
<keyword evidence="1" id="KW-0472">Membrane</keyword>
<evidence type="ECO:0000259" key="2">
    <source>
        <dbReference type="Pfam" id="PF20703"/>
    </source>
</evidence>
<dbReference type="STRING" id="67285.AQI88_39955"/>
<reference evidence="3 4" key="1">
    <citation type="submission" date="2015-10" db="EMBL/GenBank/DDBJ databases">
        <title>Draft genome sequence of Streptomyces cellostaticus DSM 40189, type strain for the species Streptomyces cellostaticus.</title>
        <authorList>
            <person name="Ruckert C."/>
            <person name="Winkler A."/>
            <person name="Kalinowski J."/>
            <person name="Kampfer P."/>
            <person name="Glaeser S."/>
        </authorList>
    </citation>
    <scope>NUCLEOTIDE SEQUENCE [LARGE SCALE GENOMIC DNA]</scope>
    <source>
        <strain evidence="3 4">DSM 40189</strain>
    </source>
</reference>
<evidence type="ECO:0000313" key="4">
    <source>
        <dbReference type="Proteomes" id="UP000054241"/>
    </source>
</evidence>
<dbReference type="InterPro" id="IPR027417">
    <property type="entry name" value="P-loop_NTPase"/>
</dbReference>
<feature type="transmembrane region" description="Helical" evidence="1">
    <location>
        <begin position="683"/>
        <end position="705"/>
    </location>
</feature>
<accession>A0A101N8F3</accession>
<dbReference type="InterPro" id="IPR009003">
    <property type="entry name" value="Peptidase_S1_PA"/>
</dbReference>
<dbReference type="RefSeq" id="WP_067010254.1">
    <property type="nucleotide sequence ID" value="NZ_KQ948060.1"/>
</dbReference>
<dbReference type="InterPro" id="IPR011044">
    <property type="entry name" value="Quino_amine_DH_bsu"/>
</dbReference>
<dbReference type="SUPFAM" id="SSF50969">
    <property type="entry name" value="YVTN repeat-like/Quinoprotein amine dehydrogenase"/>
    <property type="match status" value="1"/>
</dbReference>